<dbReference type="GO" id="GO:0016491">
    <property type="term" value="F:oxidoreductase activity"/>
    <property type="evidence" value="ECO:0007669"/>
    <property type="project" value="InterPro"/>
</dbReference>
<reference evidence="3" key="1">
    <citation type="submission" date="2016-11" db="UniProtKB">
        <authorList>
            <consortium name="WormBaseParasite"/>
        </authorList>
    </citation>
    <scope>IDENTIFICATION</scope>
</reference>
<dbReference type="PANTHER" id="PTHR31873">
    <property type="entry name" value="L-ASPARTATE DEHYDROGENASE-RELATED"/>
    <property type="match status" value="1"/>
</dbReference>
<sequence length="179" mass="20335">MRLLYIKVYYYRSKLLSLIKVLKTPLICREVDLVVEVAHPKIVDQYAVTILESCDFFIGSPSSLADKSLYDSIQHTANLNRRSVFIPSGAFWGGTDIQKMADTGMLKKKLMDIYQTKFRMSDWHIVEVDVLGPDGFSVYTKRKNPSKPGAVTGQLTYYSFLTSLKGKCTSFTFILTHNV</sequence>
<dbReference type="PANTHER" id="PTHR31873:SF6">
    <property type="entry name" value="ASPARTATE DEHYDROGENASE DOMAIN-CONTAINING PROTEIN"/>
    <property type="match status" value="1"/>
</dbReference>
<dbReference type="Gene3D" id="3.40.50.720">
    <property type="entry name" value="NAD(P)-binding Rossmann-like Domain"/>
    <property type="match status" value="1"/>
</dbReference>
<accession>A0A1I7W7B2</accession>
<dbReference type="Proteomes" id="UP000095283">
    <property type="component" value="Unplaced"/>
</dbReference>
<proteinExistence type="predicted"/>
<dbReference type="GO" id="GO:0050661">
    <property type="term" value="F:NADP binding"/>
    <property type="evidence" value="ECO:0007669"/>
    <property type="project" value="InterPro"/>
</dbReference>
<dbReference type="AlphaFoldDB" id="A0A1I7W7B2"/>
<evidence type="ECO:0000313" key="2">
    <source>
        <dbReference type="Proteomes" id="UP000095283"/>
    </source>
</evidence>
<keyword evidence="2" id="KW-1185">Reference proteome</keyword>
<evidence type="ECO:0000313" key="3">
    <source>
        <dbReference type="WBParaSite" id="Hba_00500"/>
    </source>
</evidence>
<feature type="domain" description="Aspartate/homoserine dehydrogenase NAD-binding" evidence="1">
    <location>
        <begin position="25"/>
        <end position="87"/>
    </location>
</feature>
<protein>
    <submittedName>
        <fullName evidence="3">NAD_binding_3 domain-containing protein</fullName>
    </submittedName>
</protein>
<dbReference type="Pfam" id="PF03447">
    <property type="entry name" value="NAD_binding_3"/>
    <property type="match status" value="1"/>
</dbReference>
<dbReference type="InterPro" id="IPR005106">
    <property type="entry name" value="Asp/hSer_DH_NAD-bd"/>
</dbReference>
<dbReference type="WBParaSite" id="Hba_00500">
    <property type="protein sequence ID" value="Hba_00500"/>
    <property type="gene ID" value="Hba_00500"/>
</dbReference>
<organism evidence="2 3">
    <name type="scientific">Heterorhabditis bacteriophora</name>
    <name type="common">Entomopathogenic nematode worm</name>
    <dbReference type="NCBI Taxonomy" id="37862"/>
    <lineage>
        <taxon>Eukaryota</taxon>
        <taxon>Metazoa</taxon>
        <taxon>Ecdysozoa</taxon>
        <taxon>Nematoda</taxon>
        <taxon>Chromadorea</taxon>
        <taxon>Rhabditida</taxon>
        <taxon>Rhabditina</taxon>
        <taxon>Rhabditomorpha</taxon>
        <taxon>Strongyloidea</taxon>
        <taxon>Heterorhabditidae</taxon>
        <taxon>Heterorhabditis</taxon>
    </lineage>
</organism>
<evidence type="ECO:0000259" key="1">
    <source>
        <dbReference type="Pfam" id="PF03447"/>
    </source>
</evidence>
<name>A0A1I7W7B2_HETBA</name>